<evidence type="ECO:0000313" key="9">
    <source>
        <dbReference type="EMBL" id="UOO78590.1"/>
    </source>
</evidence>
<dbReference type="Pfam" id="PF05860">
    <property type="entry name" value="TPS"/>
    <property type="match status" value="1"/>
</dbReference>
<organism evidence="9 11">
    <name type="scientific">Uruburuella suis</name>
    <dbReference type="NCBI Taxonomy" id="252130"/>
    <lineage>
        <taxon>Bacteria</taxon>
        <taxon>Pseudomonadati</taxon>
        <taxon>Pseudomonadota</taxon>
        <taxon>Betaproteobacteria</taxon>
        <taxon>Neisseriales</taxon>
        <taxon>Neisseriaceae</taxon>
        <taxon>Uruburuella</taxon>
    </lineage>
</organism>
<gene>
    <name evidence="8" type="ORF">EV680_1501</name>
    <name evidence="9" type="ORF">LVJ78_07665</name>
</gene>
<keyword evidence="2" id="KW-0800">Toxin</keyword>
<evidence type="ECO:0000256" key="3">
    <source>
        <dbReference type="ARBA" id="ARBA00022913"/>
    </source>
</evidence>
<keyword evidence="3" id="KW-1266">Target cell cytoplasm</keyword>
<dbReference type="InterPro" id="IPR008619">
    <property type="entry name" value="Filamentous_hemagglutn_rpt"/>
</dbReference>
<dbReference type="EMBL" id="SLXE01000050">
    <property type="protein sequence ID" value="TCO98025.1"/>
    <property type="molecule type" value="Genomic_DNA"/>
</dbReference>
<dbReference type="Pfam" id="PF13018">
    <property type="entry name" value="ESPR"/>
    <property type="match status" value="1"/>
</dbReference>
<evidence type="ECO:0000256" key="2">
    <source>
        <dbReference type="ARBA" id="ARBA00022656"/>
    </source>
</evidence>
<dbReference type="GO" id="GO:0003824">
    <property type="term" value="F:catalytic activity"/>
    <property type="evidence" value="ECO:0007669"/>
    <property type="project" value="UniProtKB-ARBA"/>
</dbReference>
<feature type="compositionally biased region" description="Polar residues" evidence="6">
    <location>
        <begin position="504"/>
        <end position="531"/>
    </location>
</feature>
<feature type="compositionally biased region" description="Polar residues" evidence="6">
    <location>
        <begin position="1039"/>
        <end position="1054"/>
    </location>
</feature>
<dbReference type="SUPFAM" id="SSF51126">
    <property type="entry name" value="Pectin lyase-like"/>
    <property type="match status" value="1"/>
</dbReference>
<feature type="compositionally biased region" description="Low complexity" evidence="6">
    <location>
        <begin position="465"/>
        <end position="475"/>
    </location>
</feature>
<feature type="region of interest" description="Disordered" evidence="6">
    <location>
        <begin position="2377"/>
        <end position="2401"/>
    </location>
</feature>
<dbReference type="InterPro" id="IPR008638">
    <property type="entry name" value="FhaB/CdiA-like_TPS"/>
</dbReference>
<evidence type="ECO:0000256" key="6">
    <source>
        <dbReference type="SAM" id="MobiDB-lite"/>
    </source>
</evidence>
<dbReference type="EMBL" id="CP091507">
    <property type="protein sequence ID" value="UOO78590.1"/>
    <property type="molecule type" value="Genomic_DNA"/>
</dbReference>
<dbReference type="SMART" id="SM00912">
    <property type="entry name" value="Haemagg_act"/>
    <property type="match status" value="1"/>
</dbReference>
<dbReference type="KEGG" id="usu:LVJ78_07665"/>
<feature type="compositionally biased region" description="Basic and acidic residues" evidence="6">
    <location>
        <begin position="2379"/>
        <end position="2391"/>
    </location>
</feature>
<dbReference type="Pfam" id="PF13332">
    <property type="entry name" value="Fil_haemagg_2"/>
    <property type="match status" value="4"/>
</dbReference>
<name>A0AAE9GRD0_9NEIS</name>
<feature type="compositionally biased region" description="Polar residues" evidence="6">
    <location>
        <begin position="453"/>
        <end position="464"/>
    </location>
</feature>
<evidence type="ECO:0000256" key="4">
    <source>
        <dbReference type="ARBA" id="ARBA00023026"/>
    </source>
</evidence>
<dbReference type="Gene3D" id="2.160.20.10">
    <property type="entry name" value="Single-stranded right-handed beta-helix, Pectin lyase-like"/>
    <property type="match status" value="1"/>
</dbReference>
<proteinExistence type="inferred from homology"/>
<accession>A0AAE9GRD0</accession>
<comment type="similarity">
    <text evidence="5">In the N-terminal section; belongs to the CdiA toxin family.</text>
</comment>
<dbReference type="InterPro" id="IPR010069">
    <property type="entry name" value="CdiA_FHA1_rpt"/>
</dbReference>
<feature type="compositionally biased region" description="Low complexity" evidence="6">
    <location>
        <begin position="484"/>
        <end position="495"/>
    </location>
</feature>
<dbReference type="GO" id="GO:0090729">
    <property type="term" value="F:toxin activity"/>
    <property type="evidence" value="ECO:0007669"/>
    <property type="project" value="UniProtKB-KW"/>
</dbReference>
<reference evidence="8 10" key="1">
    <citation type="submission" date="2019-03" db="EMBL/GenBank/DDBJ databases">
        <title>Genomic Encyclopedia of Type Strains, Phase IV (KMG-IV): sequencing the most valuable type-strain genomes for metagenomic binning, comparative biology and taxonomic classification.</title>
        <authorList>
            <person name="Goeker M."/>
        </authorList>
    </citation>
    <scope>NUCLEOTIDE SEQUENCE [LARGE SCALE GENOMIC DNA]</scope>
    <source>
        <strain evidence="8 10">DSM 17474</strain>
    </source>
</reference>
<feature type="domain" description="Filamentous haemagglutinin FhaB/tRNA nuclease CdiA-like TPS" evidence="7">
    <location>
        <begin position="92"/>
        <end position="212"/>
    </location>
</feature>
<feature type="compositionally biased region" description="Low complexity" evidence="6">
    <location>
        <begin position="1518"/>
        <end position="1529"/>
    </location>
</feature>
<evidence type="ECO:0000313" key="8">
    <source>
        <dbReference type="EMBL" id="TCO98025.1"/>
    </source>
</evidence>
<feature type="region of interest" description="Disordered" evidence="6">
    <location>
        <begin position="450"/>
        <end position="531"/>
    </location>
</feature>
<dbReference type="NCBIfam" id="TIGR01901">
    <property type="entry name" value="adhes_NPXG"/>
    <property type="match status" value="1"/>
</dbReference>
<dbReference type="Proteomes" id="UP000829756">
    <property type="component" value="Chromosome"/>
</dbReference>
<evidence type="ECO:0000259" key="7">
    <source>
        <dbReference type="SMART" id="SM00912"/>
    </source>
</evidence>
<dbReference type="InterPro" id="IPR024973">
    <property type="entry name" value="ESPR"/>
</dbReference>
<dbReference type="InterPro" id="IPR011050">
    <property type="entry name" value="Pectin_lyase_fold/virulence"/>
</dbReference>
<dbReference type="InterPro" id="IPR012334">
    <property type="entry name" value="Pectin_lyas_fold"/>
</dbReference>
<feature type="region of interest" description="Disordered" evidence="6">
    <location>
        <begin position="1503"/>
        <end position="1536"/>
    </location>
</feature>
<reference evidence="9" key="2">
    <citation type="submission" date="2021-12" db="EMBL/GenBank/DDBJ databases">
        <authorList>
            <person name="Veyrier F.J."/>
        </authorList>
    </citation>
    <scope>NUCLEOTIDE SEQUENCE</scope>
    <source>
        <strain evidence="9">1258/02</strain>
    </source>
</reference>
<keyword evidence="4" id="KW-0843">Virulence</keyword>
<keyword evidence="10" id="KW-1185">Reference proteome</keyword>
<comment type="subcellular location">
    <subcellularLocation>
        <location evidence="1">Target cell</location>
        <location evidence="1">Target cell cytoplasm</location>
    </subcellularLocation>
</comment>
<evidence type="ECO:0000313" key="11">
    <source>
        <dbReference type="Proteomes" id="UP000829756"/>
    </source>
</evidence>
<sequence length="2727" mass="282193">MNKTLYKVIFNKKRGQMVAVAEHTARAGKSTQDSAPGAALSASAGAALRLPAICFSLLLAFGQAWIVPAQAAGIAADKAAPANQQPTILQTANGLPQVNIQTPTSAGVSVNQYRQFDVDGKGAILNNSRSNTATHTGGWIQGNPWLAGGEARVIVNQINSSNPSQLGGYIEVAGRRAEVIMANPAGIQVNGGGFINAAGITLTSGRPIINNGHLEGFRVRSGSVDVSGNGLDTSGADYTRILAQAATVNAGIWAQDLQISAGSNDIAANGATTAVSDGPSPAAAVAVDTGALGGMYAGKISLISTEKGVGIHNAGQLFAAAGGVSLAADGEIVNSGSIVAADKSGSSSADKAAVAIQAAHFHNSGSLSAQGAARIQTASLNNSGLLASAAELNIRNQAALANSGRINAARLDMETGRLNHSGHTTQTGSQDLAIEAANLHNRAGGLIGYTPIDSGNNGASDQGNSSHPSAPPTTATGGGRTESAPAPTAPQALPAGRISVSDGLDNSGSISANGNTDLSTHQSLSNQGGLNLNRLSAAGRSLSNTSGRISAHSADIRTDTFRNHSGSLQSSDGLNIHTQTLDNHQGTLQSAGSLHINSTALRNPSGRIAAPSISLAAAQHLDNTGGSIDAERLNIKAQTLDNQSGHIRSNEFTELNLSDGLANHGGQISSAGQLSIHDNQQNTLSIRNLGEILAGEDARIQAQSLANSGRLAAGRDLSIALQHNFSSQADIEAGRRLSIESAGRLNNRHTLQGGESVHLSATDIDNSAGGNIQSGSTTHLSAAQSLSNRGLINSNGLTLIEAGTTLLNSGSGRIYGNHVALAATDLINRDEQEKSAAIAARRQLDIGAQNITNQEGTLLSSEGRLNIGGRLGNTHEAEGSADTLTNAGARIGAQGSARIVAARLDNLNPHFAVEEYLVSQENITEFTRVGEAEPFFRNGRDGHFDLETHDLNFRLKNGGNIPIHKYGAQSLRKADYKQSVYKQRITSSTPGEIIIGGNLHISGDAWRNQNSQILAGGTIEGNLKAADKALIENHATPATVRTENSGYSRRGSYNSHGTWGDRHIDFDKDVTPVASPPATTEPFAQAISIVEQRVADLPAHAGAAAAANTAISAVNTDARLPEIRSIAANTRLPGSSLFNINPARQGYLIETDPAFTDYRQWLSSDYMLKALNVDPEYTHKRLGDGYYEQKLVNEQVARLTGYRRLDGYSNDEAQFKALMDSGLTFAKAQQLVPGIALSAEQVARLTSDIIWIESQTFTLPDGSQETVFAPKVYLLARKGDLSSGGGLLSADAVSLQDAGSIRNSGTIAGRRLVDLGAQDIRHSGLIQGGEVHVQADDGVHIDGGSIAAGKALSIQAKSIRLRATTATGGDERNGSTIINRTAALNVAALSDGLLHLEAAEGIQADGALISNASAGGHTRLIARSGHIDLGTVATAKHETHGSLSDAGHRHVHQSAETGTAISAAGDITLAAGGRIRARQSQIDSSAGRTALYGTQGIQLSEGRQTLDLSEATRDKSRGLISSSSRSARYSRQHDEAVGSSIGGREVVLAAGKEGDILVRGSSIISDEATTLTGRNIGIAATQSRYLDSEFHQTQKSGLSGGIKSGVVSKGYSKSRQSLQHNADITRLSESQIGSLKGNTTLAAAEQIDTRATTLSAGNNLTLQAQSIHLGAAYARERDQIEAHSKQSGISLGLNLKAPEVRQVEKRIEGIQNARRQDGALKKWQAWDSGSIAANTEQFMPAIGFSATHSRSQSQEQQDYLRAIGSSAQAGGTVRMQAGAGDLNIIGSRVFGEQGMQLAAAHDINIVAAEEQIDSSAQSSSKTNGLMGGGSAFSRFIGYRADTSQETGSRIIHSSSTAGSGSGDSLIRAGRAYRQTGSDVYADGNIDIAAQSIDIAAAPNPYQSDYRNRFTQKGITVGVRSPLIQAVETAQEAARAMQQVGESRHGRTNAMAAANAGWQAYQAAQSAQGAAKSGNAGGVSVSITYGEQRNSAAQSISGQTAHAANIGAQGAVSLFAVGAGSGSDIRISGADIAGQSGTRLAAENQIHISAAGQSHKEQRNNRQAGFNAGVALDFSNGVSFGITAGGNYGKGYGNSNEAAHLGSHIGSSQSATTLQSGGSTTLKGAQVFGSSIELDAQSLHIESLQNRADHQGRQYQGSAQITVGYGVSGSGDFSHSQIRADHASVAEQSGLFAGDGGYRVNVQQHTDLKGGLITSTEKAEAEHRNRFQTATLAHSDIQNHSRYSGTSFGIGAAGGFNADLGLGSHAAPQSSLTTTGAASAQSSQAIGFGFERDSQSSVTKSGINTQNIVIGDAAAQQQLTGNSVAQTLAAVRTDITTDNAAAHSGRLNNRFEQDKVQKELDVQREVTQNFSRNVQSAKDTINKKMDSLKQQRDNGQLSEAEYQRQAGNWQKLSTGLSAVAAGLAAPTDSALGIAAAAANPTVSYHIGQHFKQNAELNKIDGGNRPEEGSKEHLALHTLNGILTGTAAGNNALAAGLAAGGAEMLAPTLAQTLYGKTAQELNADEKNNISTLSALFGAAVGATAGNVADVVSGSQMAQNVVENNFSLGDLGLSETALRNLQMQANQEINRITINKSSSQTEQSQLFALLEAYKVNSAITAEITAALGLGLNISATLNQDKSITLTIAGTAGAGVEGFVGVSTSNKQREDGFFAEICSTVTIAATGGICTGARLEKGESLINTGKIGIGAAAFVGANIGYQKSINLQNSK</sequence>
<dbReference type="Pfam" id="PF04829">
    <property type="entry name" value="PT-VENN"/>
    <property type="match status" value="1"/>
</dbReference>
<evidence type="ECO:0000256" key="5">
    <source>
        <dbReference type="ARBA" id="ARBA00024043"/>
    </source>
</evidence>
<dbReference type="InterPro" id="IPR006914">
    <property type="entry name" value="VENN_dom"/>
</dbReference>
<evidence type="ECO:0000313" key="10">
    <source>
        <dbReference type="Proteomes" id="UP000294721"/>
    </source>
</evidence>
<dbReference type="Pfam" id="PF05594">
    <property type="entry name" value="Fil_haemagg"/>
    <property type="match status" value="7"/>
</dbReference>
<reference evidence="9" key="3">
    <citation type="journal article" date="2022" name="Res Sq">
        <title>Evolution of multicellular longitudinally dividing oral cavity symbionts (Neisseriaceae).</title>
        <authorList>
            <person name="Nyongesa S."/>
            <person name="Weber P."/>
            <person name="Bernet E."/>
            <person name="Pullido F."/>
            <person name="Nieckarz M."/>
            <person name="Delaby M."/>
            <person name="Nieves C."/>
            <person name="Viehboeck T."/>
            <person name="Krause N."/>
            <person name="Rivera-Millot A."/>
            <person name="Nakamura A."/>
            <person name="Vischer N."/>
            <person name="VanNieuwenhze M."/>
            <person name="Brun Y."/>
            <person name="Cava F."/>
            <person name="Bulgheresi S."/>
            <person name="Veyrier F."/>
        </authorList>
    </citation>
    <scope>NUCLEOTIDE SEQUENCE</scope>
    <source>
        <strain evidence="9">1258/02</strain>
    </source>
</reference>
<protein>
    <submittedName>
        <fullName evidence="8">Filamentous hemagglutinin</fullName>
    </submittedName>
    <submittedName>
        <fullName evidence="9">Hemagglutinin repeat-containing protein</fullName>
    </submittedName>
</protein>
<dbReference type="NCBIfam" id="TIGR01731">
    <property type="entry name" value="fil_hemag_20aa"/>
    <property type="match status" value="10"/>
</dbReference>
<evidence type="ECO:0000256" key="1">
    <source>
        <dbReference type="ARBA" id="ARBA00004219"/>
    </source>
</evidence>
<dbReference type="Proteomes" id="UP000294721">
    <property type="component" value="Unassembled WGS sequence"/>
</dbReference>
<feature type="region of interest" description="Disordered" evidence="6">
    <location>
        <begin position="1035"/>
        <end position="1054"/>
    </location>
</feature>
<dbReference type="RefSeq" id="WP_132954883.1">
    <property type="nucleotide sequence ID" value="NZ_CP091507.1"/>
</dbReference>
<dbReference type="InterPro" id="IPR025157">
    <property type="entry name" value="Hemagglutinin_rpt"/>
</dbReference>